<dbReference type="PROSITE" id="PS51371">
    <property type="entry name" value="CBS"/>
    <property type="match status" value="2"/>
</dbReference>
<dbReference type="PANTHER" id="PTHR33121:SF76">
    <property type="entry name" value="SIGNALING PROTEIN"/>
    <property type="match status" value="1"/>
</dbReference>
<dbReference type="PROSITE" id="PS50883">
    <property type="entry name" value="EAL"/>
    <property type="match status" value="1"/>
</dbReference>
<comment type="caution">
    <text evidence="5">The sequence shown here is derived from an EMBL/GenBank/DDBJ whole genome shotgun (WGS) entry which is preliminary data.</text>
</comment>
<feature type="region of interest" description="Disordered" evidence="2">
    <location>
        <begin position="105"/>
        <end position="152"/>
    </location>
</feature>
<accession>A0A6N7PSU6</accession>
<protein>
    <submittedName>
        <fullName evidence="5">EAL domain-containing protein</fullName>
    </submittedName>
</protein>
<dbReference type="PANTHER" id="PTHR33121">
    <property type="entry name" value="CYCLIC DI-GMP PHOSPHODIESTERASE PDEF"/>
    <property type="match status" value="1"/>
</dbReference>
<dbReference type="SMART" id="SM00052">
    <property type="entry name" value="EAL"/>
    <property type="match status" value="1"/>
</dbReference>
<keyword evidence="1" id="KW-0129">CBS domain</keyword>
<dbReference type="SUPFAM" id="SSF141868">
    <property type="entry name" value="EAL domain-like"/>
    <property type="match status" value="1"/>
</dbReference>
<dbReference type="InterPro" id="IPR046342">
    <property type="entry name" value="CBS_dom_sf"/>
</dbReference>
<feature type="domain" description="EAL" evidence="3">
    <location>
        <begin position="195"/>
        <end position="451"/>
    </location>
</feature>
<feature type="compositionally biased region" description="Basic and acidic residues" evidence="2">
    <location>
        <begin position="167"/>
        <end position="184"/>
    </location>
</feature>
<feature type="compositionally biased region" description="Basic and acidic residues" evidence="2">
    <location>
        <begin position="114"/>
        <end position="132"/>
    </location>
</feature>
<feature type="region of interest" description="Disordered" evidence="2">
    <location>
        <begin position="1"/>
        <end position="55"/>
    </location>
</feature>
<feature type="domain" description="CBS" evidence="4">
    <location>
        <begin position="474"/>
        <end position="536"/>
    </location>
</feature>
<dbReference type="GO" id="GO:0071111">
    <property type="term" value="F:cyclic-guanylate-specific phosphodiesterase activity"/>
    <property type="evidence" value="ECO:0007669"/>
    <property type="project" value="InterPro"/>
</dbReference>
<dbReference type="InterPro" id="IPR035919">
    <property type="entry name" value="EAL_sf"/>
</dbReference>
<proteinExistence type="predicted"/>
<reference evidence="5 6" key="1">
    <citation type="submission" date="2019-10" db="EMBL/GenBank/DDBJ databases">
        <title>A soil myxobacterium in the family Polyangiaceae.</title>
        <authorList>
            <person name="Li Y."/>
            <person name="Wang J."/>
        </authorList>
    </citation>
    <scope>NUCLEOTIDE SEQUENCE [LARGE SCALE GENOMIC DNA]</scope>
    <source>
        <strain evidence="5 6">DSM 14734</strain>
    </source>
</reference>
<keyword evidence="6" id="KW-1185">Reference proteome</keyword>
<organism evidence="5 6">
    <name type="scientific">Polyangium spumosum</name>
    <dbReference type="NCBI Taxonomy" id="889282"/>
    <lineage>
        <taxon>Bacteria</taxon>
        <taxon>Pseudomonadati</taxon>
        <taxon>Myxococcota</taxon>
        <taxon>Polyangia</taxon>
        <taxon>Polyangiales</taxon>
        <taxon>Polyangiaceae</taxon>
        <taxon>Polyangium</taxon>
    </lineage>
</organism>
<name>A0A6N7PSU6_9BACT</name>
<evidence type="ECO:0000313" key="6">
    <source>
        <dbReference type="Proteomes" id="UP000440224"/>
    </source>
</evidence>
<feature type="domain" description="CBS" evidence="4">
    <location>
        <begin position="540"/>
        <end position="598"/>
    </location>
</feature>
<dbReference type="OrthoDB" id="9813903at2"/>
<dbReference type="Pfam" id="PF00571">
    <property type="entry name" value="CBS"/>
    <property type="match status" value="2"/>
</dbReference>
<dbReference type="InterPro" id="IPR001633">
    <property type="entry name" value="EAL_dom"/>
</dbReference>
<evidence type="ECO:0000256" key="1">
    <source>
        <dbReference type="PROSITE-ProRule" id="PRU00703"/>
    </source>
</evidence>
<feature type="compositionally biased region" description="Basic and acidic residues" evidence="2">
    <location>
        <begin position="11"/>
        <end position="52"/>
    </location>
</feature>
<evidence type="ECO:0000313" key="5">
    <source>
        <dbReference type="EMBL" id="MRG95053.1"/>
    </source>
</evidence>
<dbReference type="EMBL" id="WJIE01000007">
    <property type="protein sequence ID" value="MRG95053.1"/>
    <property type="molecule type" value="Genomic_DNA"/>
</dbReference>
<dbReference type="SUPFAM" id="SSF54631">
    <property type="entry name" value="CBS-domain pair"/>
    <property type="match status" value="1"/>
</dbReference>
<evidence type="ECO:0000256" key="2">
    <source>
        <dbReference type="SAM" id="MobiDB-lite"/>
    </source>
</evidence>
<dbReference type="InterPro" id="IPR000644">
    <property type="entry name" value="CBS_dom"/>
</dbReference>
<gene>
    <name evidence="5" type="ORF">GF068_24485</name>
</gene>
<evidence type="ECO:0000259" key="4">
    <source>
        <dbReference type="PROSITE" id="PS51371"/>
    </source>
</evidence>
<dbReference type="Gene3D" id="3.20.20.450">
    <property type="entry name" value="EAL domain"/>
    <property type="match status" value="1"/>
</dbReference>
<dbReference type="Pfam" id="PF00563">
    <property type="entry name" value="EAL"/>
    <property type="match status" value="1"/>
</dbReference>
<dbReference type="CDD" id="cd01948">
    <property type="entry name" value="EAL"/>
    <property type="match status" value="1"/>
</dbReference>
<dbReference type="SMART" id="SM00116">
    <property type="entry name" value="CBS"/>
    <property type="match status" value="1"/>
</dbReference>
<sequence>MDDAPALLARGARDAGPRAFEAAHRRDDVPAFARRDEDRGAQRPELERRGPGLDDELVIAAARQEDAAPPRRDLLPHHGPAWAEQTHGCTLDRRAVRRRDQHFELGPLPRHRPSPTERRRANRADSKACIREQHHRKTAYVRSQETGLLPSRKKPVVCGERRNDLPMKAGERSAEASATAREETLGTIPPGSGAVATAATWLDELLESEHLHVAFQPIVDLGTGEVMGREVLGRLGPGASEAHARGVSGPQALLEMAHSHGKLVAVDRRFREIGIETLARVGSEGVFFLNVDPRVIDDPAFSAGFTRRLLEEHGVAPTRIVLELTESGAVLDSDRLERIVRHYASQGFRIALDDVGAGYASLTALVRVRPHFLKLDKAIVRHLSGDPLRAHLVRSLADFGRRAGIQVIAEGIEDEHDLCALLACGVELGQGYLLARPAPELAPLPTNVRDLVRRAARQAEGDGRSNPPPRTIGALRGSHASVLPLTSAGEVASVLRRSPVHAALPVVDSDGHVLGLATRERLLDELAHTRRGGSPIVALMDPHPLRVDEATSLPVALRLATSRDEHRVYDPVIVEHHGRYLGTVTVQVLMQAIADGEF</sequence>
<dbReference type="Gene3D" id="3.10.580.10">
    <property type="entry name" value="CBS-domain"/>
    <property type="match status" value="1"/>
</dbReference>
<evidence type="ECO:0000259" key="3">
    <source>
        <dbReference type="PROSITE" id="PS50883"/>
    </source>
</evidence>
<dbReference type="Proteomes" id="UP000440224">
    <property type="component" value="Unassembled WGS sequence"/>
</dbReference>
<dbReference type="AlphaFoldDB" id="A0A6N7PSU6"/>
<dbReference type="InterPro" id="IPR050706">
    <property type="entry name" value="Cyclic-di-GMP_PDE-like"/>
</dbReference>
<feature type="region of interest" description="Disordered" evidence="2">
    <location>
        <begin position="167"/>
        <end position="191"/>
    </location>
</feature>